<organism evidence="2 3">
    <name type="scientific">Leptomonas seymouri</name>
    <dbReference type="NCBI Taxonomy" id="5684"/>
    <lineage>
        <taxon>Eukaryota</taxon>
        <taxon>Discoba</taxon>
        <taxon>Euglenozoa</taxon>
        <taxon>Kinetoplastea</taxon>
        <taxon>Metakinetoplastina</taxon>
        <taxon>Trypanosomatida</taxon>
        <taxon>Trypanosomatidae</taxon>
        <taxon>Leishmaniinae</taxon>
        <taxon>Leptomonas</taxon>
    </lineage>
</organism>
<keyword evidence="1" id="KW-0812">Transmembrane</keyword>
<gene>
    <name evidence="2" type="ORF">ABL78_6815</name>
</gene>
<proteinExistence type="predicted"/>
<dbReference type="OrthoDB" id="277778at2759"/>
<dbReference type="OMA" id="MLLMKYS"/>
<dbReference type="Proteomes" id="UP000038009">
    <property type="component" value="Unassembled WGS sequence"/>
</dbReference>
<sequence length="97" mass="11220">MPRAYYRPFTAYEEAVGFHAARRNAYCFCAFMFGGLLLKVALTMRYSTVVNPNKGIALEEDPRYQELMEKRVALMEDLSTQESMKRAMRARRFAPPA</sequence>
<name>A0A0N1PBL3_LEPSE</name>
<evidence type="ECO:0000313" key="3">
    <source>
        <dbReference type="Proteomes" id="UP000038009"/>
    </source>
</evidence>
<feature type="transmembrane region" description="Helical" evidence="1">
    <location>
        <begin position="25"/>
        <end position="44"/>
    </location>
</feature>
<evidence type="ECO:0000313" key="2">
    <source>
        <dbReference type="EMBL" id="KPI84141.1"/>
    </source>
</evidence>
<evidence type="ECO:0000256" key="1">
    <source>
        <dbReference type="SAM" id="Phobius"/>
    </source>
</evidence>
<dbReference type="VEuPathDB" id="TriTrypDB:Lsey_0286_0130"/>
<dbReference type="AlphaFoldDB" id="A0A0N1PBL3"/>
<accession>A0A0N1PBL3</accession>
<keyword evidence="1" id="KW-0472">Membrane</keyword>
<keyword evidence="3" id="KW-1185">Reference proteome</keyword>
<evidence type="ECO:0008006" key="4">
    <source>
        <dbReference type="Google" id="ProtNLM"/>
    </source>
</evidence>
<comment type="caution">
    <text evidence="2">The sequence shown here is derived from an EMBL/GenBank/DDBJ whole genome shotgun (WGS) entry which is preliminary data.</text>
</comment>
<protein>
    <recommendedName>
        <fullName evidence="4">Transmembrane protein</fullName>
    </recommendedName>
</protein>
<dbReference type="EMBL" id="LJSK01000286">
    <property type="protein sequence ID" value="KPI84141.1"/>
    <property type="molecule type" value="Genomic_DNA"/>
</dbReference>
<reference evidence="2 3" key="1">
    <citation type="journal article" date="2015" name="PLoS Pathog.">
        <title>Leptomonas seymouri: Adaptations to the Dixenous Life Cycle Analyzed by Genome Sequencing, Transcriptome Profiling and Co-infection with Leishmania donovani.</title>
        <authorList>
            <person name="Kraeva N."/>
            <person name="Butenko A."/>
            <person name="Hlavacova J."/>
            <person name="Kostygov A."/>
            <person name="Myskova J."/>
            <person name="Grybchuk D."/>
            <person name="Lestinova T."/>
            <person name="Votypka J."/>
            <person name="Volf P."/>
            <person name="Opperdoes F."/>
            <person name="Flegontov P."/>
            <person name="Lukes J."/>
            <person name="Yurchenko V."/>
        </authorList>
    </citation>
    <scope>NUCLEOTIDE SEQUENCE [LARGE SCALE GENOMIC DNA]</scope>
    <source>
        <strain evidence="2 3">ATCC 30220</strain>
    </source>
</reference>
<keyword evidence="1" id="KW-1133">Transmembrane helix</keyword>